<feature type="domain" description="Amidohydrolase 3" evidence="1">
    <location>
        <begin position="51"/>
        <end position="546"/>
    </location>
</feature>
<evidence type="ECO:0000313" key="3">
    <source>
        <dbReference type="Proteomes" id="UP000008975"/>
    </source>
</evidence>
<dbReference type="OrthoDB" id="3238066at2"/>
<dbReference type="Proteomes" id="UP000008975">
    <property type="component" value="Chromosome"/>
</dbReference>
<dbReference type="SUPFAM" id="SSF51556">
    <property type="entry name" value="Metallo-dependent hydrolases"/>
    <property type="match status" value="1"/>
</dbReference>
<sequence>MTVADLILHGAVIHTADRSQPRATALAVADGRLLAVGTDEEVLATAGPATEIRDLEGATVVPGLVDVHNHHLMAGEADLFQLAFPPTAGLDVVLEAVRAYAAGLGPGEWIVGEAFGSVLLDDFACAETRARFDEAAGGRPVVLTDDSHHNRFANSAALAAAGIHSDTPDPAQGRIVRDPASGEPTGLLMESATLPVTEALDRSLARTPERYRRASARAIEILHSFGITAFQDAAATVEIMGALRDLDVAGDLHAWVVSSLLSSEFLFANTPVGDELVARREEFRTSHHRPDFVKVALDGVPPTHTGAFLTPYLPSADHGHAHCGVTTMDPAELTDWLTRTAAQGLGAKIHCTGDAAVRIALDAIAAVRASGDTSTRYQIAHGQFVHPDDRQRFVDLDVSADISPFLWFPGVIPDAIAHVRPQPEAAHLQPNRDLVDRGVLVAGGSDWPVSVSPNPWEGIQGLVTRADPLGRAPGTLWPEQALTLAEAFEVFTVNAATAMGLGDVTGSLTAGKSADYVVLDQDPFAVDIERVVDTRAVETWFAGRRVWTP</sequence>
<dbReference type="Gene3D" id="3.10.310.70">
    <property type="match status" value="1"/>
</dbReference>
<dbReference type="InterPro" id="IPR032466">
    <property type="entry name" value="Metal_Hydrolase"/>
</dbReference>
<proteinExistence type="predicted"/>
<dbReference type="eggNOG" id="COG1574">
    <property type="taxonomic scope" value="Bacteria"/>
</dbReference>
<dbReference type="InterPro" id="IPR013108">
    <property type="entry name" value="Amidohydro_3"/>
</dbReference>
<dbReference type="STRING" id="979556.MTES_0668"/>
<dbReference type="CDD" id="cd01300">
    <property type="entry name" value="YtcJ_like"/>
    <property type="match status" value="1"/>
</dbReference>
<dbReference type="Gene3D" id="3.20.20.140">
    <property type="entry name" value="Metal-dependent hydrolases"/>
    <property type="match status" value="1"/>
</dbReference>
<gene>
    <name evidence="2" type="ordered locus">MTES_0668</name>
</gene>
<dbReference type="KEGG" id="mts:MTES_0668"/>
<protein>
    <submittedName>
        <fullName evidence="2">Predicted metal-dependent hydrolase with the TIM-barrel fold</fullName>
    </submittedName>
</protein>
<dbReference type="PANTHER" id="PTHR22642:SF2">
    <property type="entry name" value="PROTEIN LONG AFTER FAR-RED 3"/>
    <property type="match status" value="1"/>
</dbReference>
<name>E8NCZ3_MICTS</name>
<keyword evidence="2" id="KW-0378">Hydrolase</keyword>
<evidence type="ECO:0000313" key="2">
    <source>
        <dbReference type="EMBL" id="BAJ73632.1"/>
    </source>
</evidence>
<dbReference type="Gene3D" id="2.30.40.10">
    <property type="entry name" value="Urease, subunit C, domain 1"/>
    <property type="match status" value="1"/>
</dbReference>
<dbReference type="Pfam" id="PF07969">
    <property type="entry name" value="Amidohydro_3"/>
    <property type="match status" value="1"/>
</dbReference>
<evidence type="ECO:0000259" key="1">
    <source>
        <dbReference type="Pfam" id="PF07969"/>
    </source>
</evidence>
<dbReference type="PANTHER" id="PTHR22642">
    <property type="entry name" value="IMIDAZOLONEPROPIONASE"/>
    <property type="match status" value="1"/>
</dbReference>
<reference evidence="2 3" key="1">
    <citation type="journal article" date="2011" name="J. Bacteriol.">
        <title>Genome sequence of Microbacterium testaceum StLB037, an N-acylhomoserine lactone-degrading bacterium isolated from potato leaves.</title>
        <authorList>
            <person name="Morohoshi T."/>
            <person name="Wang W.-Z."/>
            <person name="Someya N."/>
            <person name="Ikeda T."/>
        </authorList>
    </citation>
    <scope>NUCLEOTIDE SEQUENCE [LARGE SCALE GENOMIC DNA]</scope>
    <source>
        <strain evidence="2 3">StLB037</strain>
    </source>
</reference>
<reference key="2">
    <citation type="submission" date="2011-02" db="EMBL/GenBank/DDBJ databases">
        <title>Genome sequence of Microbacterium testaceum StLB037.</title>
        <authorList>
            <person name="Morohoshi T."/>
            <person name="Wang W.Z."/>
            <person name="Someya N."/>
            <person name="Ikeda T."/>
        </authorList>
    </citation>
    <scope>NUCLEOTIDE SEQUENCE</scope>
    <source>
        <strain>StLB037</strain>
    </source>
</reference>
<dbReference type="SUPFAM" id="SSF51338">
    <property type="entry name" value="Composite domain of metallo-dependent hydrolases"/>
    <property type="match status" value="1"/>
</dbReference>
<accession>E8NCZ3</accession>
<dbReference type="RefSeq" id="WP_013583759.1">
    <property type="nucleotide sequence ID" value="NC_015125.1"/>
</dbReference>
<dbReference type="GO" id="GO:0016810">
    <property type="term" value="F:hydrolase activity, acting on carbon-nitrogen (but not peptide) bonds"/>
    <property type="evidence" value="ECO:0007669"/>
    <property type="project" value="InterPro"/>
</dbReference>
<dbReference type="InterPro" id="IPR011059">
    <property type="entry name" value="Metal-dep_hydrolase_composite"/>
</dbReference>
<dbReference type="InterPro" id="IPR033932">
    <property type="entry name" value="YtcJ-like"/>
</dbReference>
<organism evidence="2 3">
    <name type="scientific">Microbacterium testaceum (strain StLB037)</name>
    <dbReference type="NCBI Taxonomy" id="979556"/>
    <lineage>
        <taxon>Bacteria</taxon>
        <taxon>Bacillati</taxon>
        <taxon>Actinomycetota</taxon>
        <taxon>Actinomycetes</taxon>
        <taxon>Micrococcales</taxon>
        <taxon>Microbacteriaceae</taxon>
        <taxon>Microbacterium</taxon>
    </lineage>
</organism>
<dbReference type="HOGENOM" id="CLU_009942_6_1_11"/>
<dbReference type="EMBL" id="AP012052">
    <property type="protein sequence ID" value="BAJ73632.1"/>
    <property type="molecule type" value="Genomic_DNA"/>
</dbReference>
<dbReference type="AlphaFoldDB" id="E8NCZ3"/>